<dbReference type="RefSeq" id="WP_137396010.1">
    <property type="nucleotide sequence ID" value="NZ_CP124735.1"/>
</dbReference>
<dbReference type="EC" id="3.1.-.-" evidence="2"/>
<evidence type="ECO:0000313" key="3">
    <source>
        <dbReference type="Proteomes" id="UP000298664"/>
    </source>
</evidence>
<organism evidence="2 3">
    <name type="scientific">Agrobacterium larrymoorei</name>
    <dbReference type="NCBI Taxonomy" id="160699"/>
    <lineage>
        <taxon>Bacteria</taxon>
        <taxon>Pseudomonadati</taxon>
        <taxon>Pseudomonadota</taxon>
        <taxon>Alphaproteobacteria</taxon>
        <taxon>Hyphomicrobiales</taxon>
        <taxon>Rhizobiaceae</taxon>
        <taxon>Rhizobium/Agrobacterium group</taxon>
        <taxon>Agrobacterium</taxon>
    </lineage>
</organism>
<dbReference type="PANTHER" id="PTHR42850:SF4">
    <property type="entry name" value="ZINC-DEPENDENT ENDOPOLYPHOSPHATASE"/>
    <property type="match status" value="1"/>
</dbReference>
<dbReference type="CDD" id="cd00144">
    <property type="entry name" value="MPP_PPP_family"/>
    <property type="match status" value="1"/>
</dbReference>
<reference evidence="2" key="1">
    <citation type="submission" date="2023-05" db="EMBL/GenBank/DDBJ databases">
        <title>Complete genome sequence of Agrobacterium larrymoorei CFBP5477.</title>
        <authorList>
            <person name="Yen H.-C."/>
            <person name="Chou L."/>
            <person name="Lin Y.-C."/>
            <person name="Lai E.-M."/>
            <person name="Kuo C.-H."/>
        </authorList>
    </citation>
    <scope>NUCLEOTIDE SEQUENCE</scope>
    <source>
        <strain evidence="2">CFBP5477</strain>
        <plasmid evidence="2">pAlCFBP5477</plasmid>
    </source>
</reference>
<geneLocation type="plasmid" evidence="2 3">
    <name>pAlCFBP5477</name>
</geneLocation>
<dbReference type="InterPro" id="IPR050126">
    <property type="entry name" value="Ap4A_hydrolase"/>
</dbReference>
<dbReference type="GO" id="GO:0016791">
    <property type="term" value="F:phosphatase activity"/>
    <property type="evidence" value="ECO:0007669"/>
    <property type="project" value="TreeGrafter"/>
</dbReference>
<keyword evidence="2" id="KW-0378">Hydrolase</keyword>
<dbReference type="Proteomes" id="UP000298664">
    <property type="component" value="Plasmid pAlCFBP5477"/>
</dbReference>
<evidence type="ECO:0000259" key="1">
    <source>
        <dbReference type="Pfam" id="PF00149"/>
    </source>
</evidence>
<dbReference type="GO" id="GO:0110154">
    <property type="term" value="P:RNA decapping"/>
    <property type="evidence" value="ECO:0007669"/>
    <property type="project" value="TreeGrafter"/>
</dbReference>
<protein>
    <submittedName>
        <fullName evidence="2">Metallophosphoesterase family protein</fullName>
        <ecNumber evidence="2">3.1.-.-</ecNumber>
    </submittedName>
</protein>
<name>A0AAF0HFT6_9HYPH</name>
<dbReference type="EMBL" id="CP124735">
    <property type="protein sequence ID" value="WHA43950.1"/>
    <property type="molecule type" value="Genomic_DNA"/>
</dbReference>
<gene>
    <name evidence="2" type="ORF">CFBP5477_022795</name>
</gene>
<dbReference type="SUPFAM" id="SSF56300">
    <property type="entry name" value="Metallo-dependent phosphatases"/>
    <property type="match status" value="1"/>
</dbReference>
<sequence length="262" mass="29303">MRKVIDWLSRYRKSQQRVVPRRRIDLGDRAPSFSIYAVGDVHGRLDLLKQAETRIADDIAATGKNSLTVLLGDFIDRGPSSAQVINHLMHQSEHGLRRLPLAGNHEDVFLRYLSDPKKNADWLALGGEQTLASYGIDVHGAAFLRSEREGTLVDLFAEAIPESHKRFIASLPIMLTVGKLLFVHAGIRPGIALAEQSDEDMMWIREPFLAQGPQLPDLFVIHGHTPKDKPSPGPQRLCIDTGAFYTNTLTVLRIDDDQMQLI</sequence>
<proteinExistence type="predicted"/>
<dbReference type="GO" id="GO:0005737">
    <property type="term" value="C:cytoplasm"/>
    <property type="evidence" value="ECO:0007669"/>
    <property type="project" value="TreeGrafter"/>
</dbReference>
<feature type="domain" description="Calcineurin-like phosphoesterase" evidence="1">
    <location>
        <begin position="34"/>
        <end position="142"/>
    </location>
</feature>
<keyword evidence="2" id="KW-0614">Plasmid</keyword>
<accession>A0AAF0HFT6</accession>
<dbReference type="GO" id="GO:0008803">
    <property type="term" value="F:bis(5'-nucleosyl)-tetraphosphatase (symmetrical) activity"/>
    <property type="evidence" value="ECO:0007669"/>
    <property type="project" value="TreeGrafter"/>
</dbReference>
<dbReference type="InterPro" id="IPR004843">
    <property type="entry name" value="Calcineurin-like_PHP"/>
</dbReference>
<dbReference type="PANTHER" id="PTHR42850">
    <property type="entry name" value="METALLOPHOSPHOESTERASE"/>
    <property type="match status" value="1"/>
</dbReference>
<dbReference type="Pfam" id="PF00149">
    <property type="entry name" value="Metallophos"/>
    <property type="match status" value="1"/>
</dbReference>
<dbReference type="InterPro" id="IPR029052">
    <property type="entry name" value="Metallo-depent_PP-like"/>
</dbReference>
<evidence type="ECO:0000313" key="2">
    <source>
        <dbReference type="EMBL" id="WHA43950.1"/>
    </source>
</evidence>
<dbReference type="AlphaFoldDB" id="A0AAF0HFT6"/>
<dbReference type="Gene3D" id="3.60.21.10">
    <property type="match status" value="1"/>
</dbReference>